<evidence type="ECO:0008006" key="3">
    <source>
        <dbReference type="Google" id="ProtNLM"/>
    </source>
</evidence>
<dbReference type="EMBL" id="QKUF01000001">
    <property type="protein sequence ID" value="PZW36357.1"/>
    <property type="molecule type" value="Genomic_DNA"/>
</dbReference>
<accession>A0A326UCX5</accession>
<keyword evidence="2" id="KW-1185">Reference proteome</keyword>
<dbReference type="AlphaFoldDB" id="A0A326UCX5"/>
<proteinExistence type="predicted"/>
<organism evidence="1 2">
    <name type="scientific">Thermosporothrix hazakensis</name>
    <dbReference type="NCBI Taxonomy" id="644383"/>
    <lineage>
        <taxon>Bacteria</taxon>
        <taxon>Bacillati</taxon>
        <taxon>Chloroflexota</taxon>
        <taxon>Ktedonobacteria</taxon>
        <taxon>Ktedonobacterales</taxon>
        <taxon>Thermosporotrichaceae</taxon>
        <taxon>Thermosporothrix</taxon>
    </lineage>
</organism>
<dbReference type="Proteomes" id="UP000248806">
    <property type="component" value="Unassembled WGS sequence"/>
</dbReference>
<dbReference type="OrthoDB" id="9950911at2"/>
<sequence>MYNLDIETLISVLQNRRITGFLEADLSTGGLSGSLRKGTILVELQMGKIVTIRIRNPKGQLLFDGQQALQKIRGIVFAWQLTEATTPDKNRASSFIGNPNPALERYPAQYSPARSLLPASPSQPDSRSMLIPVRYQNIPPGYLQHLSRTARSIYALVNGANTIQRIAALLSLPLPVVYAELMALYNDHLIVFAQGPTTR</sequence>
<comment type="caution">
    <text evidence="1">The sequence shown here is derived from an EMBL/GenBank/DDBJ whole genome shotgun (WGS) entry which is preliminary data.</text>
</comment>
<dbReference type="RefSeq" id="WP_111318532.1">
    <property type="nucleotide sequence ID" value="NZ_BIFX01000001.1"/>
</dbReference>
<reference evidence="1 2" key="1">
    <citation type="submission" date="2018-06" db="EMBL/GenBank/DDBJ databases">
        <title>Genomic Encyclopedia of Archaeal and Bacterial Type Strains, Phase II (KMG-II): from individual species to whole genera.</title>
        <authorList>
            <person name="Goeker M."/>
        </authorList>
    </citation>
    <scope>NUCLEOTIDE SEQUENCE [LARGE SCALE GENOMIC DNA]</scope>
    <source>
        <strain evidence="1 2">ATCC BAA-1881</strain>
    </source>
</reference>
<evidence type="ECO:0000313" key="2">
    <source>
        <dbReference type="Proteomes" id="UP000248806"/>
    </source>
</evidence>
<protein>
    <recommendedName>
        <fullName evidence="3">DUF4388 domain-containing protein</fullName>
    </recommendedName>
</protein>
<gene>
    <name evidence="1" type="ORF">EI42_00531</name>
</gene>
<name>A0A326UCX5_THEHA</name>
<evidence type="ECO:0000313" key="1">
    <source>
        <dbReference type="EMBL" id="PZW36357.1"/>
    </source>
</evidence>